<evidence type="ECO:0000256" key="1">
    <source>
        <dbReference type="SAM" id="MobiDB-lite"/>
    </source>
</evidence>
<keyword evidence="5" id="KW-1185">Reference proteome</keyword>
<reference evidence="3" key="2">
    <citation type="submission" date="2016-05" db="EMBL/GenBank/DDBJ databases">
        <title>Comparative analysis highlights variable genome content of wheat rusts and divergence of the mating loci.</title>
        <authorList>
            <person name="Cuomo C.A."/>
            <person name="Bakkeren G."/>
            <person name="Szabo L."/>
            <person name="Khalil H."/>
            <person name="Joly D."/>
            <person name="Goldberg J."/>
            <person name="Young S."/>
            <person name="Zeng Q."/>
            <person name="Fellers J."/>
        </authorList>
    </citation>
    <scope>NUCLEOTIDE SEQUENCE [LARGE SCALE GENOMIC DNA]</scope>
    <source>
        <strain evidence="3">1-1 BBBD Race 1</strain>
    </source>
</reference>
<organism evidence="3">
    <name type="scientific">Puccinia triticina (isolate 1-1 / race 1 (BBBD))</name>
    <name type="common">Brown leaf rust fungus</name>
    <dbReference type="NCBI Taxonomy" id="630390"/>
    <lineage>
        <taxon>Eukaryota</taxon>
        <taxon>Fungi</taxon>
        <taxon>Dikarya</taxon>
        <taxon>Basidiomycota</taxon>
        <taxon>Pucciniomycotina</taxon>
        <taxon>Pucciniomycetes</taxon>
        <taxon>Pucciniales</taxon>
        <taxon>Pucciniaceae</taxon>
        <taxon>Puccinia</taxon>
    </lineage>
</organism>
<reference evidence="4 5" key="3">
    <citation type="journal article" date="2017" name="G3 (Bethesda)">
        <title>Comparative analysis highlights variable genome content of wheat rusts and divergence of the mating loci.</title>
        <authorList>
            <person name="Cuomo C.A."/>
            <person name="Bakkeren G."/>
            <person name="Khalil H.B."/>
            <person name="Panwar V."/>
            <person name="Joly D."/>
            <person name="Linning R."/>
            <person name="Sakthikumar S."/>
            <person name="Song X."/>
            <person name="Adiconis X."/>
            <person name="Fan L."/>
            <person name="Goldberg J.M."/>
            <person name="Levin J.Z."/>
            <person name="Young S."/>
            <person name="Zeng Q."/>
            <person name="Anikster Y."/>
            <person name="Bruce M."/>
            <person name="Wang M."/>
            <person name="Yin C."/>
            <person name="McCallum B."/>
            <person name="Szabo L.J."/>
            <person name="Hulbert S."/>
            <person name="Chen X."/>
            <person name="Fellers J.P."/>
        </authorList>
    </citation>
    <scope>NUCLEOTIDE SEQUENCE</scope>
    <source>
        <strain evidence="5">Isolate 1-1 / race 1 (BBBD)</strain>
        <strain evidence="4">isolate 1-1 / race 1 (BBBD)</strain>
    </source>
</reference>
<proteinExistence type="predicted"/>
<feature type="region of interest" description="Disordered" evidence="1">
    <location>
        <begin position="73"/>
        <end position="96"/>
    </location>
</feature>
<evidence type="ECO:0000313" key="4">
    <source>
        <dbReference type="EnsemblFungi" id="PTTG_05706-t43_1-p1"/>
    </source>
</evidence>
<dbReference type="VEuPathDB" id="FungiDB:PTTG_05706"/>
<evidence type="ECO:0000313" key="5">
    <source>
        <dbReference type="Proteomes" id="UP000005240"/>
    </source>
</evidence>
<keyword evidence="2" id="KW-0732">Signal</keyword>
<feature type="compositionally biased region" description="Polar residues" evidence="1">
    <location>
        <begin position="116"/>
        <end position="136"/>
    </location>
</feature>
<feature type="signal peptide" evidence="2">
    <location>
        <begin position="1"/>
        <end position="19"/>
    </location>
</feature>
<name>A0A0C4EY07_PUCT1</name>
<reference evidence="4" key="4">
    <citation type="submission" date="2025-05" db="UniProtKB">
        <authorList>
            <consortium name="EnsemblFungi"/>
        </authorList>
    </citation>
    <scope>IDENTIFICATION</scope>
    <source>
        <strain evidence="4">isolate 1-1 / race 1 (BBBD)</strain>
    </source>
</reference>
<evidence type="ECO:0000256" key="2">
    <source>
        <dbReference type="SAM" id="SignalP"/>
    </source>
</evidence>
<dbReference type="EMBL" id="ADAS02000081">
    <property type="protein sequence ID" value="OAV91377.1"/>
    <property type="molecule type" value="Genomic_DNA"/>
</dbReference>
<accession>A0A0C4EY07</accession>
<feature type="chain" id="PRO_5009386243" description="Secreted protein" evidence="2">
    <location>
        <begin position="20"/>
        <end position="180"/>
    </location>
</feature>
<dbReference type="AlphaFoldDB" id="A0A0C4EY07"/>
<protein>
    <recommendedName>
        <fullName evidence="6">Secreted protein</fullName>
    </recommendedName>
</protein>
<evidence type="ECO:0008006" key="6">
    <source>
        <dbReference type="Google" id="ProtNLM"/>
    </source>
</evidence>
<evidence type="ECO:0000313" key="3">
    <source>
        <dbReference type="EMBL" id="OAV91377.1"/>
    </source>
</evidence>
<gene>
    <name evidence="3" type="ORF">PTTG_05706</name>
</gene>
<feature type="region of interest" description="Disordered" evidence="1">
    <location>
        <begin position="114"/>
        <end position="136"/>
    </location>
</feature>
<dbReference type="Proteomes" id="UP000005240">
    <property type="component" value="Unassembled WGS sequence"/>
</dbReference>
<dbReference type="EnsemblFungi" id="PTTG_05706-t43_1">
    <property type="protein sequence ID" value="PTTG_05706-t43_1-p1"/>
    <property type="gene ID" value="PTTG_05706"/>
</dbReference>
<reference evidence="3" key="1">
    <citation type="submission" date="2009-11" db="EMBL/GenBank/DDBJ databases">
        <authorList>
            <consortium name="The Broad Institute Genome Sequencing Platform"/>
            <person name="Ward D."/>
            <person name="Feldgarden M."/>
            <person name="Earl A."/>
            <person name="Young S.K."/>
            <person name="Zeng Q."/>
            <person name="Koehrsen M."/>
            <person name="Alvarado L."/>
            <person name="Berlin A."/>
            <person name="Bochicchio J."/>
            <person name="Borenstein D."/>
            <person name="Chapman S.B."/>
            <person name="Chen Z."/>
            <person name="Engels R."/>
            <person name="Freedman E."/>
            <person name="Gellesch M."/>
            <person name="Goldberg J."/>
            <person name="Griggs A."/>
            <person name="Gujja S."/>
            <person name="Heilman E."/>
            <person name="Heiman D."/>
            <person name="Hepburn T."/>
            <person name="Howarth C."/>
            <person name="Jen D."/>
            <person name="Larson L."/>
            <person name="Lewis B."/>
            <person name="Mehta T."/>
            <person name="Park D."/>
            <person name="Pearson M."/>
            <person name="Roberts A."/>
            <person name="Saif S."/>
            <person name="Shea T."/>
            <person name="Shenoy N."/>
            <person name="Sisk P."/>
            <person name="Stolte C."/>
            <person name="Sykes S."/>
            <person name="Thomson T."/>
            <person name="Walk T."/>
            <person name="White J."/>
            <person name="Yandava C."/>
            <person name="Izard J."/>
            <person name="Baranova O.V."/>
            <person name="Blanton J.M."/>
            <person name="Tanner A.C."/>
            <person name="Dewhirst F.E."/>
            <person name="Haas B."/>
            <person name="Nusbaum C."/>
            <person name="Birren B."/>
        </authorList>
    </citation>
    <scope>NUCLEOTIDE SEQUENCE [LARGE SCALE GENOMIC DNA]</scope>
    <source>
        <strain evidence="3">1-1 BBBD Race 1</strain>
    </source>
</reference>
<sequence>MQFSVAVAVCLAFVHTSTARPFSPTLLGRSPVAPPDWTRDTPQHANPDYIHSINTPPWLPNACAQPGQSPYADWTSANCNQQPMPRPNPSPYPINNYPPVNPYSPYGVPSSYYSYDNSGQSRNSQDSFRSDPSGTWGNSADQGSYYHNNGFGLTNGLGLNNGFGLFKKEAEPKTEDKSKA</sequence>
<feature type="region of interest" description="Disordered" evidence="1">
    <location>
        <begin position="24"/>
        <end position="51"/>
    </location>
</feature>